<dbReference type="EMBL" id="JAULSW010000002">
    <property type="protein sequence ID" value="KAK3390916.1"/>
    <property type="molecule type" value="Genomic_DNA"/>
</dbReference>
<reference evidence="2" key="2">
    <citation type="submission" date="2023-06" db="EMBL/GenBank/DDBJ databases">
        <authorList>
            <consortium name="Lawrence Berkeley National Laboratory"/>
            <person name="Haridas S."/>
            <person name="Hensen N."/>
            <person name="Bonometti L."/>
            <person name="Westerberg I."/>
            <person name="Brannstrom I.O."/>
            <person name="Guillou S."/>
            <person name="Cros-Aarteil S."/>
            <person name="Calhoun S."/>
            <person name="Kuo A."/>
            <person name="Mondo S."/>
            <person name="Pangilinan J."/>
            <person name="Riley R."/>
            <person name="LaButti K."/>
            <person name="Andreopoulos B."/>
            <person name="Lipzen A."/>
            <person name="Chen C."/>
            <person name="Yanf M."/>
            <person name="Daum C."/>
            <person name="Ng V."/>
            <person name="Clum A."/>
            <person name="Steindorff A."/>
            <person name="Ohm R."/>
            <person name="Martin F."/>
            <person name="Silar P."/>
            <person name="Natvig D."/>
            <person name="Lalanne C."/>
            <person name="Gautier V."/>
            <person name="Ament-velasquez S.L."/>
            <person name="Kruys A."/>
            <person name="Hutchinson M.I."/>
            <person name="Powell A.J."/>
            <person name="Barry K."/>
            <person name="Miller A.N."/>
            <person name="Grigoriev I.V."/>
            <person name="Debuchy R."/>
            <person name="Gladieux P."/>
            <person name="Thoren M.H."/>
            <person name="Johannesson H."/>
        </authorList>
    </citation>
    <scope>NUCLEOTIDE SEQUENCE</scope>
    <source>
        <strain evidence="2">CBS 232.78</strain>
    </source>
</reference>
<feature type="compositionally biased region" description="Low complexity" evidence="1">
    <location>
        <begin position="627"/>
        <end position="684"/>
    </location>
</feature>
<feature type="compositionally biased region" description="Low complexity" evidence="1">
    <location>
        <begin position="783"/>
        <end position="796"/>
    </location>
</feature>
<feature type="region of interest" description="Disordered" evidence="1">
    <location>
        <begin position="1"/>
        <end position="96"/>
    </location>
</feature>
<evidence type="ECO:0000256" key="1">
    <source>
        <dbReference type="SAM" id="MobiDB-lite"/>
    </source>
</evidence>
<feature type="compositionally biased region" description="Polar residues" evidence="1">
    <location>
        <begin position="49"/>
        <end position="66"/>
    </location>
</feature>
<feature type="compositionally biased region" description="Basic and acidic residues" evidence="1">
    <location>
        <begin position="690"/>
        <end position="718"/>
    </location>
</feature>
<comment type="caution">
    <text evidence="2">The sequence shown here is derived from an EMBL/GenBank/DDBJ whole genome shotgun (WGS) entry which is preliminary data.</text>
</comment>
<proteinExistence type="predicted"/>
<feature type="region of interest" description="Disordered" evidence="1">
    <location>
        <begin position="627"/>
        <end position="846"/>
    </location>
</feature>
<feature type="compositionally biased region" description="Basic and acidic residues" evidence="1">
    <location>
        <begin position="518"/>
        <end position="529"/>
    </location>
</feature>
<dbReference type="Proteomes" id="UP001285441">
    <property type="component" value="Unassembled WGS sequence"/>
</dbReference>
<evidence type="ECO:0000313" key="3">
    <source>
        <dbReference type="Proteomes" id="UP001285441"/>
    </source>
</evidence>
<gene>
    <name evidence="2" type="ORF">B0H63DRAFT_125996</name>
</gene>
<organism evidence="2 3">
    <name type="scientific">Podospora didyma</name>
    <dbReference type="NCBI Taxonomy" id="330526"/>
    <lineage>
        <taxon>Eukaryota</taxon>
        <taxon>Fungi</taxon>
        <taxon>Dikarya</taxon>
        <taxon>Ascomycota</taxon>
        <taxon>Pezizomycotina</taxon>
        <taxon>Sordariomycetes</taxon>
        <taxon>Sordariomycetidae</taxon>
        <taxon>Sordariales</taxon>
        <taxon>Podosporaceae</taxon>
        <taxon>Podospora</taxon>
    </lineage>
</organism>
<sequence>MAAYTLQSSRTEPRKHAKGSQQDVPRPLQILKRAEIGDRQATRRLFRRCSSNSTGTDVSMDSTLGPSGSDRPLTVPKRRVNHTSNQATGGSEGYAHPSAQVSMADLLRGEDQAGYMSDKHALPSSQGSLLCRSPNKTQIHPSGPPYSLSDEATNMTLEPRRVLSGVRDHNMDGRGLSPRRLSARPALSTTLSGYRQDHPRLRNAKSMFHIATASPHVLSGGCHSDGAAEVPVLHPAMAEESDLESIGSSQPADAIPGAFVLVPRIIVTPENKALDDGCATLWAAVQLSTELCRTSAPDYVRRNTDYGWKSSHAKGPPRLDAFRYGCLYDVSVQVLPTTNSTIIEVLDDRACVRSSLYPGSRLLIVAHVRLLSVAPPPRAARGHARQSSDDLIEDLEYHLGSTTTEYLQVRVTYRHSGFPQQQQGESRSLSSRPVADRVASVQTTIETTAIAVVKRHNSSSPWSPRPSPQPNPLFEIIASHWGAESASDIMHRILTSRSTPRKAATLRTTPSLTAPATSEERERGSEETVRPAPTRAAPPIPMRKTSLRQASFSSLLSAQESTTILRQPPLPKTSSSAIVVIDEKEQREEYSYSEDPARKIWTEMRRTSTGGRPSYLVSRLKRVPAASSTAMLHTTTSSAAAAPTSSSSRHAATALSTSSSARWSPLPATPTTASSNSRAARSITPSNTNHDMDWQQQREREQDRALRSRRSVGRDTLRRGRIMPTVAAAPVGVGGEQRNGGAAPRKRRLDNRISTTTLAASSRGDIPQQPPRAAANRMYHQPGRPGNKNGNGNGSNAVTTRRNTSSKGKNDVSGLASSGGGNGSSNNSSNIKEQQLGRWGWSNWWQ</sequence>
<feature type="compositionally biased region" description="Polar residues" evidence="1">
    <location>
        <begin position="1"/>
        <end position="10"/>
    </location>
</feature>
<feature type="compositionally biased region" description="Polar residues" evidence="1">
    <location>
        <begin position="797"/>
        <end position="807"/>
    </location>
</feature>
<accession>A0AAE0P078</accession>
<dbReference type="AlphaFoldDB" id="A0AAE0P078"/>
<name>A0AAE0P078_9PEZI</name>
<protein>
    <submittedName>
        <fullName evidence="2">Uncharacterized protein</fullName>
    </submittedName>
</protein>
<feature type="compositionally biased region" description="Basic and acidic residues" evidence="1">
    <location>
        <begin position="32"/>
        <end position="41"/>
    </location>
</feature>
<feature type="region of interest" description="Disordered" evidence="1">
    <location>
        <begin position="497"/>
        <end position="547"/>
    </location>
</feature>
<evidence type="ECO:0000313" key="2">
    <source>
        <dbReference type="EMBL" id="KAK3390916.1"/>
    </source>
</evidence>
<reference evidence="2" key="1">
    <citation type="journal article" date="2023" name="Mol. Phylogenet. Evol.">
        <title>Genome-scale phylogeny and comparative genomics of the fungal order Sordariales.</title>
        <authorList>
            <person name="Hensen N."/>
            <person name="Bonometti L."/>
            <person name="Westerberg I."/>
            <person name="Brannstrom I.O."/>
            <person name="Guillou S."/>
            <person name="Cros-Aarteil S."/>
            <person name="Calhoun S."/>
            <person name="Haridas S."/>
            <person name="Kuo A."/>
            <person name="Mondo S."/>
            <person name="Pangilinan J."/>
            <person name="Riley R."/>
            <person name="LaButti K."/>
            <person name="Andreopoulos B."/>
            <person name="Lipzen A."/>
            <person name="Chen C."/>
            <person name="Yan M."/>
            <person name="Daum C."/>
            <person name="Ng V."/>
            <person name="Clum A."/>
            <person name="Steindorff A."/>
            <person name="Ohm R.A."/>
            <person name="Martin F."/>
            <person name="Silar P."/>
            <person name="Natvig D.O."/>
            <person name="Lalanne C."/>
            <person name="Gautier V."/>
            <person name="Ament-Velasquez S.L."/>
            <person name="Kruys A."/>
            <person name="Hutchinson M.I."/>
            <person name="Powell A.J."/>
            <person name="Barry K."/>
            <person name="Miller A.N."/>
            <person name="Grigoriev I.V."/>
            <person name="Debuchy R."/>
            <person name="Gladieux P."/>
            <person name="Hiltunen Thoren M."/>
            <person name="Johannesson H."/>
        </authorList>
    </citation>
    <scope>NUCLEOTIDE SEQUENCE</scope>
    <source>
        <strain evidence="2">CBS 232.78</strain>
    </source>
</reference>
<keyword evidence="3" id="KW-1185">Reference proteome</keyword>
<feature type="compositionally biased region" description="Polar residues" evidence="1">
    <location>
        <begin position="506"/>
        <end position="516"/>
    </location>
</feature>